<gene>
    <name evidence="8" type="ORF">GF339_03005</name>
</gene>
<evidence type="ECO:0000256" key="2">
    <source>
        <dbReference type="ARBA" id="ARBA00009046"/>
    </source>
</evidence>
<sequence length="451" mass="51108">MQNKFLAHVRKYDGAEQTVAEHLKQTAELAKTHAEKIDLPLMGELCGLLHDLGKYSEEFQKYIRSAAGLINPDAEEFVDAKGKKGKIDHSTAGAQLVWENGSQKNLLEIFLRQLPALCIASHHSGLLDCIKPDDGVDRFSKRMEKDDQTTHLSEVRNKIDTEILQRIEDLIQSPEIRAELKAQAQKVLKTEPINHMIRDFRHGMLARFLFSCLIDADRTDTIDFVKPELIEEKWKGEYLDWEALIEALESRIAEFKVKNEVNKLRTEISSTCQHFGQREKGLYSLTVPTGGGKTLASLRFALHHAQKNKMSRIIYVVPYTSIIDQNADEVRKIFKELSQTAGKEIVLEHHSNLAPEKETPQGRLIAENWDARIIYTTAVQFLEALFGSGTRGVRRMHQLANAVIVFDEIQTLPVRIVHLFNNAINFLIDLCGSTVVFCTATQPCLDKVDPT</sequence>
<name>A0A9D5JT09_9BACT</name>
<dbReference type="InterPro" id="IPR038257">
    <property type="entry name" value="CRISPR-assoc_Cas3_HD_sf"/>
</dbReference>
<dbReference type="PROSITE" id="PS51643">
    <property type="entry name" value="HD_CAS3"/>
    <property type="match status" value="1"/>
</dbReference>
<dbReference type="SUPFAM" id="SSF52540">
    <property type="entry name" value="P-loop containing nucleoside triphosphate hydrolases"/>
    <property type="match status" value="1"/>
</dbReference>
<comment type="similarity">
    <text evidence="2">In the central section; belongs to the CRISPR-associated helicase Cas3 family.</text>
</comment>
<dbReference type="InterPro" id="IPR027417">
    <property type="entry name" value="P-loop_NTPase"/>
</dbReference>
<dbReference type="SUPFAM" id="SSF109604">
    <property type="entry name" value="HD-domain/PDEase-like"/>
    <property type="match status" value="1"/>
</dbReference>
<dbReference type="InterPro" id="IPR014001">
    <property type="entry name" value="Helicase_ATP-bd"/>
</dbReference>
<dbReference type="InterPro" id="IPR011545">
    <property type="entry name" value="DEAD/DEAH_box_helicase_dom"/>
</dbReference>
<dbReference type="PROSITE" id="PS51192">
    <property type="entry name" value="HELICASE_ATP_BIND_1"/>
    <property type="match status" value="1"/>
</dbReference>
<evidence type="ECO:0000256" key="4">
    <source>
        <dbReference type="ARBA" id="ARBA00022801"/>
    </source>
</evidence>
<dbReference type="GO" id="GO:0046872">
    <property type="term" value="F:metal ion binding"/>
    <property type="evidence" value="ECO:0007669"/>
    <property type="project" value="UniProtKB-KW"/>
</dbReference>
<evidence type="ECO:0000256" key="5">
    <source>
        <dbReference type="ARBA" id="ARBA00023118"/>
    </source>
</evidence>
<feature type="domain" description="HD Cas3-type" evidence="7">
    <location>
        <begin position="12"/>
        <end position="219"/>
    </location>
</feature>
<dbReference type="Gene3D" id="3.40.50.300">
    <property type="entry name" value="P-loop containing nucleotide triphosphate hydrolases"/>
    <property type="match status" value="1"/>
</dbReference>
<evidence type="ECO:0000259" key="7">
    <source>
        <dbReference type="PROSITE" id="PS51643"/>
    </source>
</evidence>
<reference evidence="8" key="1">
    <citation type="submission" date="2019-11" db="EMBL/GenBank/DDBJ databases">
        <title>Microbial mats filling the niche in hypersaline microbial mats.</title>
        <authorList>
            <person name="Wong H.L."/>
            <person name="Macleod F.I."/>
            <person name="White R.A. III"/>
            <person name="Burns B.P."/>
        </authorList>
    </citation>
    <scope>NUCLEOTIDE SEQUENCE</scope>
    <source>
        <strain evidence="8">Rbin_158</strain>
    </source>
</reference>
<keyword evidence="8" id="KW-0255">Endonuclease</keyword>
<dbReference type="Proteomes" id="UP000649604">
    <property type="component" value="Unassembled WGS sequence"/>
</dbReference>
<dbReference type="GO" id="GO:0051607">
    <property type="term" value="P:defense response to virus"/>
    <property type="evidence" value="ECO:0007669"/>
    <property type="project" value="UniProtKB-KW"/>
</dbReference>
<dbReference type="CDD" id="cd17930">
    <property type="entry name" value="DEXHc_cas3"/>
    <property type="match status" value="1"/>
</dbReference>
<dbReference type="InterPro" id="IPR006483">
    <property type="entry name" value="CRISPR-assoc_Cas3_HD"/>
</dbReference>
<dbReference type="GO" id="GO:0004519">
    <property type="term" value="F:endonuclease activity"/>
    <property type="evidence" value="ECO:0007669"/>
    <property type="project" value="UniProtKB-KW"/>
</dbReference>
<dbReference type="AlphaFoldDB" id="A0A9D5JT09"/>
<protein>
    <submittedName>
        <fullName evidence="8">CRISPR-associated endonuclease Cas3</fullName>
    </submittedName>
</protein>
<evidence type="ECO:0000256" key="3">
    <source>
        <dbReference type="ARBA" id="ARBA00022723"/>
    </source>
</evidence>
<dbReference type="NCBIfam" id="TIGR01596">
    <property type="entry name" value="cas3_HD"/>
    <property type="match status" value="1"/>
</dbReference>
<feature type="domain" description="Helicase ATP-binding" evidence="6">
    <location>
        <begin position="274"/>
        <end position="451"/>
    </location>
</feature>
<evidence type="ECO:0000259" key="6">
    <source>
        <dbReference type="PROSITE" id="PS51192"/>
    </source>
</evidence>
<feature type="non-terminal residue" evidence="8">
    <location>
        <position position="451"/>
    </location>
</feature>
<proteinExistence type="inferred from homology"/>
<evidence type="ECO:0000313" key="9">
    <source>
        <dbReference type="Proteomes" id="UP000649604"/>
    </source>
</evidence>
<accession>A0A9D5JT09</accession>
<dbReference type="GO" id="GO:0005524">
    <property type="term" value="F:ATP binding"/>
    <property type="evidence" value="ECO:0007669"/>
    <property type="project" value="InterPro"/>
</dbReference>
<organism evidence="8 9">
    <name type="scientific">candidate division KSB3 bacterium</name>
    <dbReference type="NCBI Taxonomy" id="2044937"/>
    <lineage>
        <taxon>Bacteria</taxon>
        <taxon>candidate division KSB3</taxon>
    </lineage>
</organism>
<evidence type="ECO:0000313" key="8">
    <source>
        <dbReference type="EMBL" id="MBD3323524.1"/>
    </source>
</evidence>
<keyword evidence="4" id="KW-0378">Hydrolase</keyword>
<dbReference type="Pfam" id="PF00270">
    <property type="entry name" value="DEAD"/>
    <property type="match status" value="1"/>
</dbReference>
<keyword evidence="3" id="KW-0479">Metal-binding</keyword>
<dbReference type="EMBL" id="WJJP01000091">
    <property type="protein sequence ID" value="MBD3323524.1"/>
    <property type="molecule type" value="Genomic_DNA"/>
</dbReference>
<comment type="similarity">
    <text evidence="1">In the N-terminal section; belongs to the CRISPR-associated nuclease Cas3-HD family.</text>
</comment>
<evidence type="ECO:0000256" key="1">
    <source>
        <dbReference type="ARBA" id="ARBA00006847"/>
    </source>
</evidence>
<dbReference type="Pfam" id="PF18019">
    <property type="entry name" value="Cas3_HD"/>
    <property type="match status" value="1"/>
</dbReference>
<dbReference type="GO" id="GO:0003676">
    <property type="term" value="F:nucleic acid binding"/>
    <property type="evidence" value="ECO:0007669"/>
    <property type="project" value="InterPro"/>
</dbReference>
<dbReference type="CDD" id="cd09641">
    <property type="entry name" value="Cas3''_I"/>
    <property type="match status" value="1"/>
</dbReference>
<dbReference type="GO" id="GO:0016787">
    <property type="term" value="F:hydrolase activity"/>
    <property type="evidence" value="ECO:0007669"/>
    <property type="project" value="UniProtKB-KW"/>
</dbReference>
<comment type="caution">
    <text evidence="8">The sequence shown here is derived from an EMBL/GenBank/DDBJ whole genome shotgun (WGS) entry which is preliminary data.</text>
</comment>
<dbReference type="Gene3D" id="1.10.3210.30">
    <property type="match status" value="1"/>
</dbReference>
<keyword evidence="8" id="KW-0540">Nuclease</keyword>
<keyword evidence="5" id="KW-0051">Antiviral defense</keyword>